<dbReference type="EMBL" id="CASHTH010001645">
    <property type="protein sequence ID" value="CAI8017644.1"/>
    <property type="molecule type" value="Genomic_DNA"/>
</dbReference>
<accession>A0AA35RUS3</accession>
<dbReference type="Proteomes" id="UP001174909">
    <property type="component" value="Unassembled WGS sequence"/>
</dbReference>
<dbReference type="AlphaFoldDB" id="A0AA35RUS3"/>
<reference evidence="1" key="1">
    <citation type="submission" date="2023-03" db="EMBL/GenBank/DDBJ databases">
        <authorList>
            <person name="Steffen K."/>
            <person name="Cardenas P."/>
        </authorList>
    </citation>
    <scope>NUCLEOTIDE SEQUENCE</scope>
</reference>
<gene>
    <name evidence="1" type="ORF">GBAR_LOCUS10683</name>
</gene>
<dbReference type="InterPro" id="IPR011990">
    <property type="entry name" value="TPR-like_helical_dom_sf"/>
</dbReference>
<dbReference type="SUPFAM" id="SSF48452">
    <property type="entry name" value="TPR-like"/>
    <property type="match status" value="1"/>
</dbReference>
<comment type="caution">
    <text evidence="1">The sequence shown here is derived from an EMBL/GenBank/DDBJ whole genome shotgun (WGS) entry which is preliminary data.</text>
</comment>
<sequence length="418" mass="48145">MKLGSAETQVDVTDCVLRQSMDMIYYLDTSEVLKASLIPILTFLTNDETEKLEHLMDLEIPTERIVRRLIQFIKRQEGDKRDSACRKLVACVILTKENHLGHVDLDEIFSEQLPDHEHSCIQQLVSEAKSTQKPLAPEKPVPFIKIEGILCESFSDTERVLWEFFSIGDYRKLEDKVIEVFGDPTLKAETDCHIVAMWFKSLIVMHKYGEYSRAIEVLNDALELCGDMNCVNRTILEGRIYQRMSQNHLMLGRKHVAMLCFEQAKDRLQMVGIGYDKANMFCREAKILSAQETESRVKIEKMYENALCVLKRDDPYFLASFPSITLSKAAFYLRVSFGSKAGSHMPQVDTADIRKAEETLATVNESKHILLEMRQFEYSFLRAELYRLRGREREARELFRELTSTPGSSKVENILSLA</sequence>
<keyword evidence="2" id="KW-1185">Reference proteome</keyword>
<protein>
    <submittedName>
        <fullName evidence="1">Uncharacterized protein</fullName>
    </submittedName>
</protein>
<organism evidence="1 2">
    <name type="scientific">Geodia barretti</name>
    <name type="common">Barrett's horny sponge</name>
    <dbReference type="NCBI Taxonomy" id="519541"/>
    <lineage>
        <taxon>Eukaryota</taxon>
        <taxon>Metazoa</taxon>
        <taxon>Porifera</taxon>
        <taxon>Demospongiae</taxon>
        <taxon>Heteroscleromorpha</taxon>
        <taxon>Tetractinellida</taxon>
        <taxon>Astrophorina</taxon>
        <taxon>Geodiidae</taxon>
        <taxon>Geodia</taxon>
    </lineage>
</organism>
<name>A0AA35RUS3_GEOBA</name>
<proteinExistence type="predicted"/>
<evidence type="ECO:0000313" key="1">
    <source>
        <dbReference type="EMBL" id="CAI8017644.1"/>
    </source>
</evidence>
<evidence type="ECO:0000313" key="2">
    <source>
        <dbReference type="Proteomes" id="UP001174909"/>
    </source>
</evidence>